<protein>
    <submittedName>
        <fullName evidence="1">Uncharacterized protein</fullName>
    </submittedName>
</protein>
<dbReference type="RefSeq" id="WP_055277613.1">
    <property type="nucleotide sequence ID" value="NZ_CYZV01000037.1"/>
</dbReference>
<name>A0A174GV65_9CLOT</name>
<proteinExistence type="predicted"/>
<dbReference type="Proteomes" id="UP000095558">
    <property type="component" value="Unassembled WGS sequence"/>
</dbReference>
<organism evidence="1 2">
    <name type="scientific">Clostridium disporicum</name>
    <dbReference type="NCBI Taxonomy" id="84024"/>
    <lineage>
        <taxon>Bacteria</taxon>
        <taxon>Bacillati</taxon>
        <taxon>Bacillota</taxon>
        <taxon>Clostridia</taxon>
        <taxon>Eubacteriales</taxon>
        <taxon>Clostridiaceae</taxon>
        <taxon>Clostridium</taxon>
    </lineage>
</organism>
<evidence type="ECO:0000313" key="2">
    <source>
        <dbReference type="Proteomes" id="UP000095558"/>
    </source>
</evidence>
<reference evidence="1 2" key="1">
    <citation type="submission" date="2015-09" db="EMBL/GenBank/DDBJ databases">
        <authorList>
            <consortium name="Pathogen Informatics"/>
        </authorList>
    </citation>
    <scope>NUCLEOTIDE SEQUENCE [LARGE SCALE GENOMIC DNA]</scope>
    <source>
        <strain evidence="1 2">2789STDY5834855</strain>
    </source>
</reference>
<dbReference type="EMBL" id="CYZV01000037">
    <property type="protein sequence ID" value="CUO64739.1"/>
    <property type="molecule type" value="Genomic_DNA"/>
</dbReference>
<dbReference type="AlphaFoldDB" id="A0A174GV65"/>
<dbReference type="OrthoDB" id="10010441at2"/>
<evidence type="ECO:0000313" key="1">
    <source>
        <dbReference type="EMBL" id="CUO64739.1"/>
    </source>
</evidence>
<sequence length="192" mass="23056">MILRLNKKYSDEKIKRIVEDLRNYAKGKLILLPNDIDIVKYNNYKVWSKDEFTKYILSRRVIQKKTIDDTWNKISKGYNFVIAKYKDDIKDYDIFSVEKINELFSTEKDEQESTIIKEDEIKIKEVILQENQIRNESEIIALVLYGIKVRFEYKCMEVESFIETNKPLTIKEIKQEIIKRSCGKQDYVKEDM</sequence>
<gene>
    <name evidence="1" type="ORF">ERS852470_02943</name>
</gene>
<accession>A0A174GV65</accession>